<keyword evidence="6" id="KW-0813">Transport</keyword>
<protein>
    <recommendedName>
        <fullName evidence="5 18">NADH-ubiquinone oxidoreductase chain 2</fullName>
        <ecNumber evidence="4 18">7.1.1.2</ecNumber>
    </recommendedName>
</protein>
<evidence type="ECO:0000256" key="12">
    <source>
        <dbReference type="ARBA" id="ARBA00022989"/>
    </source>
</evidence>
<evidence type="ECO:0000256" key="7">
    <source>
        <dbReference type="ARBA" id="ARBA00022660"/>
    </source>
</evidence>
<evidence type="ECO:0000256" key="15">
    <source>
        <dbReference type="ARBA" id="ARBA00023128"/>
    </source>
</evidence>
<evidence type="ECO:0000256" key="8">
    <source>
        <dbReference type="ARBA" id="ARBA00022692"/>
    </source>
</evidence>
<keyword evidence="14 18" id="KW-0830">Ubiquinone</keyword>
<feature type="domain" description="NADH:quinone oxidoreductase/Mrp antiporter transmembrane" evidence="19">
    <location>
        <begin position="17"/>
        <end position="270"/>
    </location>
</feature>
<keyword evidence="8 18" id="KW-0812">Transmembrane</keyword>
<feature type="transmembrane region" description="Helical" evidence="18">
    <location>
        <begin position="85"/>
        <end position="104"/>
    </location>
</feature>
<gene>
    <name evidence="20" type="primary">ND2</name>
</gene>
<dbReference type="EMBL" id="JQ040544">
    <property type="protein sequence ID" value="AEX37727.1"/>
    <property type="molecule type" value="Genomic_DNA"/>
</dbReference>
<feature type="transmembrane region" description="Helical" evidence="18">
    <location>
        <begin position="51"/>
        <end position="70"/>
    </location>
</feature>
<proteinExistence type="inferred from homology"/>
<keyword evidence="7 18" id="KW-0679">Respiratory chain</keyword>
<evidence type="ECO:0000256" key="6">
    <source>
        <dbReference type="ARBA" id="ARBA00022448"/>
    </source>
</evidence>
<keyword evidence="12 18" id="KW-1133">Transmembrane helix</keyword>
<evidence type="ECO:0000256" key="13">
    <source>
        <dbReference type="ARBA" id="ARBA00023027"/>
    </source>
</evidence>
<dbReference type="InterPro" id="IPR003917">
    <property type="entry name" value="NADH_UbQ_OxRdtase_chain2"/>
</dbReference>
<dbReference type="PANTHER" id="PTHR46552">
    <property type="entry name" value="NADH-UBIQUINONE OXIDOREDUCTASE CHAIN 2"/>
    <property type="match status" value="1"/>
</dbReference>
<comment type="catalytic activity">
    <reaction evidence="17 18">
        <text>a ubiquinone + NADH + 5 H(+)(in) = a ubiquinol + NAD(+) + 4 H(+)(out)</text>
        <dbReference type="Rhea" id="RHEA:29091"/>
        <dbReference type="Rhea" id="RHEA-COMP:9565"/>
        <dbReference type="Rhea" id="RHEA-COMP:9566"/>
        <dbReference type="ChEBI" id="CHEBI:15378"/>
        <dbReference type="ChEBI" id="CHEBI:16389"/>
        <dbReference type="ChEBI" id="CHEBI:17976"/>
        <dbReference type="ChEBI" id="CHEBI:57540"/>
        <dbReference type="ChEBI" id="CHEBI:57945"/>
        <dbReference type="EC" id="7.1.1.2"/>
    </reaction>
</comment>
<evidence type="ECO:0000259" key="19">
    <source>
        <dbReference type="Pfam" id="PF00361"/>
    </source>
</evidence>
<keyword evidence="15 18" id="KW-0496">Mitochondrion</keyword>
<evidence type="ECO:0000256" key="18">
    <source>
        <dbReference type="RuleBase" id="RU003403"/>
    </source>
</evidence>
<keyword evidence="11 18" id="KW-0249">Electron transport</keyword>
<dbReference type="GO" id="GO:0008137">
    <property type="term" value="F:NADH dehydrogenase (ubiquinone) activity"/>
    <property type="evidence" value="ECO:0007669"/>
    <property type="project" value="UniProtKB-EC"/>
</dbReference>
<keyword evidence="9 18" id="KW-0999">Mitochondrion inner membrane</keyword>
<evidence type="ECO:0000256" key="11">
    <source>
        <dbReference type="ARBA" id="ARBA00022982"/>
    </source>
</evidence>
<feature type="transmembrane region" description="Helical" evidence="18">
    <location>
        <begin position="20"/>
        <end position="39"/>
    </location>
</feature>
<dbReference type="InterPro" id="IPR001750">
    <property type="entry name" value="ND/Mrp_TM"/>
</dbReference>
<keyword evidence="10 18" id="KW-1278">Translocase</keyword>
<dbReference type="PRINTS" id="PR01436">
    <property type="entry name" value="NADHDHGNASE2"/>
</dbReference>
<dbReference type="InterPro" id="IPR050175">
    <property type="entry name" value="Complex_I_Subunit_2"/>
</dbReference>
<comment type="function">
    <text evidence="18">Core subunit of the mitochondrial membrane respiratory chain NADH dehydrogenase (Complex I) which catalyzes electron transfer from NADH through the respiratory chain, using ubiquinone as an electron acceptor. Essential for the catalytic activity and assembly of complex I.</text>
</comment>
<evidence type="ECO:0000256" key="14">
    <source>
        <dbReference type="ARBA" id="ARBA00023075"/>
    </source>
</evidence>
<accession>H9MFI2</accession>
<evidence type="ECO:0000256" key="3">
    <source>
        <dbReference type="ARBA" id="ARBA00007012"/>
    </source>
</evidence>
<comment type="function">
    <text evidence="1">Core subunit of the mitochondrial membrane respiratory chain NADH dehydrogenase (Complex I) that is believed to belong to the minimal assembly required for catalysis. Complex I functions in the transfer of electrons from NADH to the respiratory chain. The immediate electron acceptor for the enzyme is believed to be ubiquinone.</text>
</comment>
<feature type="transmembrane region" description="Helical" evidence="18">
    <location>
        <begin position="218"/>
        <end position="237"/>
    </location>
</feature>
<evidence type="ECO:0000256" key="2">
    <source>
        <dbReference type="ARBA" id="ARBA00004448"/>
    </source>
</evidence>
<evidence type="ECO:0000256" key="16">
    <source>
        <dbReference type="ARBA" id="ARBA00023136"/>
    </source>
</evidence>
<comment type="subcellular location">
    <subcellularLocation>
        <location evidence="2 18">Mitochondrion inner membrane</location>
        <topology evidence="2 18">Multi-pass membrane protein</topology>
    </subcellularLocation>
</comment>
<reference evidence="20" key="1">
    <citation type="journal article" date="2012" name="BMC Evol. Biol.">
        <title>Pseudoscorpion mitochondria show rearranged genes and genome-wide reductions of RNA gene sizes and inferred structures, yet typical nucleotide composition bias.</title>
        <authorList>
            <person name="Ovchinnikov S."/>
            <person name="Masta S.E."/>
        </authorList>
    </citation>
    <scope>NUCLEOTIDE SEQUENCE</scope>
</reference>
<dbReference type="AlphaFoldDB" id="H9MFI2"/>
<feature type="transmembrane region" description="Helical" evidence="18">
    <location>
        <begin position="187"/>
        <end position="206"/>
    </location>
</feature>
<name>H9MFI2_9ARAC</name>
<organism evidence="20">
    <name type="scientific">Pseudogarypus banksi</name>
    <dbReference type="NCBI Taxonomy" id="1131925"/>
    <lineage>
        <taxon>Eukaryota</taxon>
        <taxon>Metazoa</taxon>
        <taxon>Ecdysozoa</taxon>
        <taxon>Arthropoda</taxon>
        <taxon>Chelicerata</taxon>
        <taxon>Arachnida</taxon>
        <taxon>Pseudoscorpiones</taxon>
        <taxon>Feaelloidea</taxon>
        <taxon>Pseudogarypidae</taxon>
        <taxon>Pseudogarypus</taxon>
    </lineage>
</organism>
<dbReference type="GO" id="GO:0005743">
    <property type="term" value="C:mitochondrial inner membrane"/>
    <property type="evidence" value="ECO:0007669"/>
    <property type="project" value="UniProtKB-SubCell"/>
</dbReference>
<evidence type="ECO:0000313" key="20">
    <source>
        <dbReference type="EMBL" id="AEX37727.1"/>
    </source>
</evidence>
<evidence type="ECO:0000256" key="5">
    <source>
        <dbReference type="ARBA" id="ARBA00021008"/>
    </source>
</evidence>
<dbReference type="EC" id="7.1.1.2" evidence="4 18"/>
<keyword evidence="13 18" id="KW-0520">NAD</keyword>
<evidence type="ECO:0000256" key="9">
    <source>
        <dbReference type="ARBA" id="ARBA00022792"/>
    </source>
</evidence>
<evidence type="ECO:0000256" key="1">
    <source>
        <dbReference type="ARBA" id="ARBA00003257"/>
    </source>
</evidence>
<evidence type="ECO:0000256" key="4">
    <source>
        <dbReference type="ARBA" id="ARBA00012944"/>
    </source>
</evidence>
<dbReference type="GO" id="GO:0006120">
    <property type="term" value="P:mitochondrial electron transport, NADH to ubiquinone"/>
    <property type="evidence" value="ECO:0007669"/>
    <property type="project" value="InterPro"/>
</dbReference>
<dbReference type="Pfam" id="PF00361">
    <property type="entry name" value="Proton_antipo_M"/>
    <property type="match status" value="1"/>
</dbReference>
<comment type="similarity">
    <text evidence="3 18">Belongs to the complex I subunit 2 family.</text>
</comment>
<feature type="transmembrane region" description="Helical" evidence="18">
    <location>
        <begin position="306"/>
        <end position="323"/>
    </location>
</feature>
<geneLocation type="mitochondrion" evidence="20"/>
<sequence length="324" mass="37515">MISSMIMVMGSLITLSSKSWMVAWVGLEINTLGFILILIKYSNYYDSPLKYFIVQTFTSNLLLMSILYFSNLNNMMLNLFPNPNTLMTAIISMKLGMIPFHYWMLEILKKINWITYFIMITWQKLAPMMLLFSTTTLITVYFLSLLNSMGGAILGTIQKNIMKVILYSSISHMGWMMSPMLMKSEFWLIYLAIYSLLTFVVIKNFVYTKFSNETFILANKFLLIIILMMSILSLSGFPPFSGFISKWVVISILAPSEMFLMLILVSSSTISIYFYIKLFSPSLFIYIKTYKSPLLTSFHNLTSTKIYYFTFMSSMLGTMIIMLY</sequence>
<dbReference type="PANTHER" id="PTHR46552:SF1">
    <property type="entry name" value="NADH-UBIQUINONE OXIDOREDUCTASE CHAIN 2"/>
    <property type="match status" value="1"/>
</dbReference>
<keyword evidence="16 18" id="KW-0472">Membrane</keyword>
<evidence type="ECO:0000256" key="10">
    <source>
        <dbReference type="ARBA" id="ARBA00022967"/>
    </source>
</evidence>
<evidence type="ECO:0000256" key="17">
    <source>
        <dbReference type="ARBA" id="ARBA00049551"/>
    </source>
</evidence>